<keyword evidence="3" id="KW-1003">Cell membrane</keyword>
<feature type="transmembrane region" description="Helical" evidence="10">
    <location>
        <begin position="151"/>
        <end position="177"/>
    </location>
</feature>
<evidence type="ECO:0000256" key="8">
    <source>
        <dbReference type="ARBA" id="ARBA00023186"/>
    </source>
</evidence>
<organism evidence="12 13">
    <name type="scientific">Candidatus Kerfeldbacteria bacterium RIFOXYB2_FULL_38_14</name>
    <dbReference type="NCBI Taxonomy" id="1798547"/>
    <lineage>
        <taxon>Bacteria</taxon>
        <taxon>Candidatus Kerfeldiibacteriota</taxon>
    </lineage>
</organism>
<keyword evidence="2" id="KW-0813">Transport</keyword>
<evidence type="ECO:0000256" key="5">
    <source>
        <dbReference type="ARBA" id="ARBA00022927"/>
    </source>
</evidence>
<feature type="transmembrane region" description="Helical" evidence="10">
    <location>
        <begin position="30"/>
        <end position="49"/>
    </location>
</feature>
<name>A0A1G2BFV9_9BACT</name>
<dbReference type="GO" id="GO:0005886">
    <property type="term" value="C:plasma membrane"/>
    <property type="evidence" value="ECO:0007669"/>
    <property type="project" value="UniProtKB-SubCell"/>
</dbReference>
<evidence type="ECO:0000256" key="6">
    <source>
        <dbReference type="ARBA" id="ARBA00022989"/>
    </source>
</evidence>
<evidence type="ECO:0000313" key="12">
    <source>
        <dbReference type="EMBL" id="OGY88034.1"/>
    </source>
</evidence>
<dbReference type="GO" id="GO:0015031">
    <property type="term" value="P:protein transport"/>
    <property type="evidence" value="ECO:0007669"/>
    <property type="project" value="UniProtKB-KW"/>
</dbReference>
<reference evidence="12 13" key="1">
    <citation type="journal article" date="2016" name="Nat. Commun.">
        <title>Thousands of microbial genomes shed light on interconnected biogeochemical processes in an aquifer system.</title>
        <authorList>
            <person name="Anantharaman K."/>
            <person name="Brown C.T."/>
            <person name="Hug L.A."/>
            <person name="Sharon I."/>
            <person name="Castelle C.J."/>
            <person name="Probst A.J."/>
            <person name="Thomas B.C."/>
            <person name="Singh A."/>
            <person name="Wilkins M.J."/>
            <person name="Karaoz U."/>
            <person name="Brodie E.L."/>
            <person name="Williams K.H."/>
            <person name="Hubbard S.S."/>
            <person name="Banfield J.F."/>
        </authorList>
    </citation>
    <scope>NUCLEOTIDE SEQUENCE [LARGE SCALE GENOMIC DNA]</scope>
</reference>
<protein>
    <recommendedName>
        <fullName evidence="11">Membrane insertase YidC/Oxa/ALB C-terminal domain-containing protein</fullName>
    </recommendedName>
</protein>
<comment type="subcellular location">
    <subcellularLocation>
        <location evidence="1">Cell membrane</location>
        <topology evidence="1">Multi-pass membrane protein</topology>
    </subcellularLocation>
    <subcellularLocation>
        <location evidence="9">Membrane</location>
        <topology evidence="9">Multi-pass membrane protein</topology>
    </subcellularLocation>
</comment>
<feature type="transmembrane region" description="Helical" evidence="10">
    <location>
        <begin position="94"/>
        <end position="116"/>
    </location>
</feature>
<evidence type="ECO:0000259" key="11">
    <source>
        <dbReference type="Pfam" id="PF02096"/>
    </source>
</evidence>
<keyword evidence="8" id="KW-0143">Chaperone</keyword>
<feature type="domain" description="Membrane insertase YidC/Oxa/ALB C-terminal" evidence="11">
    <location>
        <begin position="30"/>
        <end position="244"/>
    </location>
</feature>
<keyword evidence="4 9" id="KW-0812">Transmembrane</keyword>
<feature type="transmembrane region" description="Helical" evidence="10">
    <location>
        <begin position="208"/>
        <end position="231"/>
    </location>
</feature>
<dbReference type="InterPro" id="IPR028055">
    <property type="entry name" value="YidC/Oxa/ALB_C"/>
</dbReference>
<dbReference type="Pfam" id="PF02096">
    <property type="entry name" value="60KD_IMP"/>
    <property type="match status" value="1"/>
</dbReference>
<dbReference type="NCBIfam" id="TIGR03592">
    <property type="entry name" value="yidC_oxa1_cterm"/>
    <property type="match status" value="1"/>
</dbReference>
<dbReference type="PANTHER" id="PTHR12428:SF65">
    <property type="entry name" value="CYTOCHROME C OXIDASE ASSEMBLY PROTEIN COX18, MITOCHONDRIAL"/>
    <property type="match status" value="1"/>
</dbReference>
<feature type="transmembrane region" description="Helical" evidence="10">
    <location>
        <begin position="7"/>
        <end position="24"/>
    </location>
</feature>
<dbReference type="GO" id="GO:0051205">
    <property type="term" value="P:protein insertion into membrane"/>
    <property type="evidence" value="ECO:0007669"/>
    <property type="project" value="TreeGrafter"/>
</dbReference>
<keyword evidence="7 10" id="KW-0472">Membrane</keyword>
<proteinExistence type="inferred from homology"/>
<evidence type="ECO:0000313" key="13">
    <source>
        <dbReference type="Proteomes" id="UP000176420"/>
    </source>
</evidence>
<gene>
    <name evidence="12" type="ORF">A2319_02310</name>
</gene>
<comment type="similarity">
    <text evidence="9">Belongs to the OXA1/ALB3/YidC family.</text>
</comment>
<dbReference type="AlphaFoldDB" id="A0A1G2BFV9"/>
<comment type="caution">
    <text evidence="12">The sequence shown here is derived from an EMBL/GenBank/DDBJ whole genome shotgun (WGS) entry which is preliminary data.</text>
</comment>
<evidence type="ECO:0000256" key="10">
    <source>
        <dbReference type="SAM" id="Phobius"/>
    </source>
</evidence>
<dbReference type="InterPro" id="IPR047196">
    <property type="entry name" value="YidC_ALB_C"/>
</dbReference>
<accession>A0A1G2BFV9</accession>
<evidence type="ECO:0000256" key="4">
    <source>
        <dbReference type="ARBA" id="ARBA00022692"/>
    </source>
</evidence>
<evidence type="ECO:0000256" key="3">
    <source>
        <dbReference type="ARBA" id="ARBA00022475"/>
    </source>
</evidence>
<dbReference type="CDD" id="cd20070">
    <property type="entry name" value="5TM_YidC_Alb3"/>
    <property type="match status" value="1"/>
</dbReference>
<dbReference type="PANTHER" id="PTHR12428">
    <property type="entry name" value="OXA1"/>
    <property type="match status" value="1"/>
</dbReference>
<evidence type="ECO:0000256" key="1">
    <source>
        <dbReference type="ARBA" id="ARBA00004651"/>
    </source>
</evidence>
<evidence type="ECO:0000256" key="9">
    <source>
        <dbReference type="RuleBase" id="RU003945"/>
    </source>
</evidence>
<dbReference type="EMBL" id="MHKI01000005">
    <property type="protein sequence ID" value="OGY88034.1"/>
    <property type="molecule type" value="Genomic_DNA"/>
</dbReference>
<evidence type="ECO:0000256" key="7">
    <source>
        <dbReference type="ARBA" id="ARBA00023136"/>
    </source>
</evidence>
<sequence>MGQIFNTILYEPLFNALIFIYNVLPWKDLGVAIIILTFLIKLLLFYPSLKGLRSQKSLQDVQPKLEEIKKQYKDNKEEMGRQIMKFYKENKVNPFSSCLPMLIQLPILWALFQVFFGGLNTDPKTGFLITEQLNHLYEGLRSIYSTTAINYTFLGVVNLAASKNIALAVITGAVQFLQAKMLQTKRGAVKVPGAKDENMAAALNKQMLYFFPIITVVFGYQFPAGVTLYWLSSTAFTWIQQLIFLKEKNKNNPQVLTSAKKA</sequence>
<evidence type="ECO:0000256" key="2">
    <source>
        <dbReference type="ARBA" id="ARBA00022448"/>
    </source>
</evidence>
<dbReference type="Proteomes" id="UP000176420">
    <property type="component" value="Unassembled WGS sequence"/>
</dbReference>
<dbReference type="InterPro" id="IPR001708">
    <property type="entry name" value="YidC/ALB3/OXA1/COX18"/>
</dbReference>
<dbReference type="GO" id="GO:0032977">
    <property type="term" value="F:membrane insertase activity"/>
    <property type="evidence" value="ECO:0007669"/>
    <property type="project" value="InterPro"/>
</dbReference>
<keyword evidence="5" id="KW-0653">Protein transport</keyword>
<keyword evidence="6 10" id="KW-1133">Transmembrane helix</keyword>